<organism evidence="3 4">
    <name type="scientific">Acidihalobacter yilgarnensis</name>
    <dbReference type="NCBI Taxonomy" id="2819280"/>
    <lineage>
        <taxon>Bacteria</taxon>
        <taxon>Pseudomonadati</taxon>
        <taxon>Pseudomonadota</taxon>
        <taxon>Gammaproteobacteria</taxon>
        <taxon>Chromatiales</taxon>
        <taxon>Ectothiorhodospiraceae</taxon>
        <taxon>Acidihalobacter</taxon>
    </lineage>
</organism>
<dbReference type="RefSeq" id="WP_070079831.1">
    <property type="nucleotide sequence ID" value="NZ_CP017415.1"/>
</dbReference>
<evidence type="ECO:0008006" key="5">
    <source>
        <dbReference type="Google" id="ProtNLM"/>
    </source>
</evidence>
<protein>
    <recommendedName>
        <fullName evidence="5">SAM-dependent methyltransferase</fullName>
    </recommendedName>
</protein>
<evidence type="ECO:0000313" key="3">
    <source>
        <dbReference type="EMBL" id="AOU99483.1"/>
    </source>
</evidence>
<dbReference type="KEGG" id="aprs:BI364_02405"/>
<dbReference type="Gene3D" id="3.40.50.12710">
    <property type="match status" value="1"/>
</dbReference>
<keyword evidence="4" id="KW-1185">Reference proteome</keyword>
<reference evidence="4" key="1">
    <citation type="submission" date="2016-09" db="EMBL/GenBank/DDBJ databases">
        <title>Acidihalobacter prosperus F5.</title>
        <authorList>
            <person name="Khaleque H.N."/>
            <person name="Ramsay J.P."/>
            <person name="Kaksonen A.H."/>
            <person name="Boxall N.J."/>
            <person name="Watkin E.L.J."/>
        </authorList>
    </citation>
    <scope>NUCLEOTIDE SEQUENCE [LARGE SCALE GENOMIC DNA]</scope>
    <source>
        <strain evidence="4">F5</strain>
    </source>
</reference>
<dbReference type="EMBL" id="CP017415">
    <property type="protein sequence ID" value="AOU99483.1"/>
    <property type="molecule type" value="Genomic_DNA"/>
</dbReference>
<proteinExistence type="predicted"/>
<accession>A0A1D8IST7</accession>
<dbReference type="Proteomes" id="UP000095401">
    <property type="component" value="Chromosome"/>
</dbReference>
<evidence type="ECO:0000313" key="4">
    <source>
        <dbReference type="Proteomes" id="UP000095401"/>
    </source>
</evidence>
<name>A0A1D8IST7_9GAMM</name>
<dbReference type="Pfam" id="PF02636">
    <property type="entry name" value="Methyltransf_28"/>
    <property type="match status" value="1"/>
</dbReference>
<keyword evidence="1" id="KW-0489">Methyltransferase</keyword>
<evidence type="ECO:0000256" key="2">
    <source>
        <dbReference type="ARBA" id="ARBA00022679"/>
    </source>
</evidence>
<gene>
    <name evidence="3" type="ORF">BI364_02405</name>
</gene>
<dbReference type="PANTHER" id="PTHR12049:SF7">
    <property type="entry name" value="PROTEIN ARGININE METHYLTRANSFERASE NDUFAF7, MITOCHONDRIAL"/>
    <property type="match status" value="1"/>
</dbReference>
<dbReference type="SUPFAM" id="SSF53335">
    <property type="entry name" value="S-adenosyl-L-methionine-dependent methyltransferases"/>
    <property type="match status" value="1"/>
</dbReference>
<sequence>MNQHQTDRLPTPTPEAAALSETLVAEIADEVAASGSWIGFDRYMARALYAPGKGYYSAGLANFGAAGDFVTAPELGELFARTLARQVATVFAALGGGELLEFGAGSGALAAALLDELGRLGALPTRYAILELSADLRERQREAIAARAPEALARVTWLTHWPETPLRGVVIANEVLDAMPVRSFGLAGGRVWEHGVELTHEGLGWASRLADSEFEAAVRRCLFLPIDEYPEGYRGEINDQLLPWFEGLSASLEQGVALLIDYGGVGAEVYRPGRVDGTLRAYYRHRLLDSPFWWPGLCDLTADVDFTAAAVAAENAGLRVAGFAPQSQMLLTGGLEVVFGEAFAAAPDERARLRLAQEVKRLTLPDEMGERFWGLALTRDYDGPLPGFEARDFRYRLMRD</sequence>
<dbReference type="AlphaFoldDB" id="A0A1D8IST7"/>
<dbReference type="InterPro" id="IPR029063">
    <property type="entry name" value="SAM-dependent_MTases_sf"/>
</dbReference>
<dbReference type="PANTHER" id="PTHR12049">
    <property type="entry name" value="PROTEIN ARGININE METHYLTRANSFERASE NDUFAF7, MITOCHONDRIAL"/>
    <property type="match status" value="1"/>
</dbReference>
<dbReference type="InterPro" id="IPR038375">
    <property type="entry name" value="NDUFAF7_sf"/>
</dbReference>
<dbReference type="InterPro" id="IPR003788">
    <property type="entry name" value="NDUFAF7"/>
</dbReference>
<keyword evidence="2" id="KW-0808">Transferase</keyword>
<dbReference type="GO" id="GO:0035243">
    <property type="term" value="F:protein-arginine omega-N symmetric methyltransferase activity"/>
    <property type="evidence" value="ECO:0007669"/>
    <property type="project" value="TreeGrafter"/>
</dbReference>
<evidence type="ECO:0000256" key="1">
    <source>
        <dbReference type="ARBA" id="ARBA00022603"/>
    </source>
</evidence>
<dbReference type="GO" id="GO:0032259">
    <property type="term" value="P:methylation"/>
    <property type="evidence" value="ECO:0007669"/>
    <property type="project" value="UniProtKB-KW"/>
</dbReference>